<reference evidence="2 3" key="1">
    <citation type="submission" date="2021-06" db="EMBL/GenBank/DDBJ databases">
        <title>Caerostris darwini draft genome.</title>
        <authorList>
            <person name="Kono N."/>
            <person name="Arakawa K."/>
        </authorList>
    </citation>
    <scope>NUCLEOTIDE SEQUENCE [LARGE SCALE GENOMIC DNA]</scope>
</reference>
<accession>A0AAV4P5D6</accession>
<dbReference type="EMBL" id="BPLQ01002393">
    <property type="protein sequence ID" value="GIX92437.1"/>
    <property type="molecule type" value="Genomic_DNA"/>
</dbReference>
<feature type="region of interest" description="Disordered" evidence="1">
    <location>
        <begin position="1"/>
        <end position="39"/>
    </location>
</feature>
<organism evidence="2 3">
    <name type="scientific">Caerostris darwini</name>
    <dbReference type="NCBI Taxonomy" id="1538125"/>
    <lineage>
        <taxon>Eukaryota</taxon>
        <taxon>Metazoa</taxon>
        <taxon>Ecdysozoa</taxon>
        <taxon>Arthropoda</taxon>
        <taxon>Chelicerata</taxon>
        <taxon>Arachnida</taxon>
        <taxon>Araneae</taxon>
        <taxon>Araneomorphae</taxon>
        <taxon>Entelegynae</taxon>
        <taxon>Araneoidea</taxon>
        <taxon>Araneidae</taxon>
        <taxon>Caerostris</taxon>
    </lineage>
</organism>
<feature type="compositionally biased region" description="Basic and acidic residues" evidence="1">
    <location>
        <begin position="1"/>
        <end position="11"/>
    </location>
</feature>
<dbReference type="Proteomes" id="UP001054837">
    <property type="component" value="Unassembled WGS sequence"/>
</dbReference>
<keyword evidence="3" id="KW-1185">Reference proteome</keyword>
<evidence type="ECO:0000313" key="2">
    <source>
        <dbReference type="EMBL" id="GIX92437.1"/>
    </source>
</evidence>
<name>A0AAV4P5D6_9ARAC</name>
<comment type="caution">
    <text evidence="2">The sequence shown here is derived from an EMBL/GenBank/DDBJ whole genome shotgun (WGS) entry which is preliminary data.</text>
</comment>
<evidence type="ECO:0000256" key="1">
    <source>
        <dbReference type="SAM" id="MobiDB-lite"/>
    </source>
</evidence>
<sequence>MTTVFEHETKTKSPLSPNRNISRKSTYNPTKFCPPPPDPSKQFHPHFYWRAKRRVIASSKFHLFLERVNRVTTQPPYDHPLQNILVLKFSSPPTQPHTTWTL</sequence>
<dbReference type="AlphaFoldDB" id="A0AAV4P5D6"/>
<protein>
    <submittedName>
        <fullName evidence="2">Uncharacterized protein</fullName>
    </submittedName>
</protein>
<gene>
    <name evidence="2" type="ORF">CDAR_595631</name>
</gene>
<proteinExistence type="predicted"/>
<feature type="compositionally biased region" description="Polar residues" evidence="1">
    <location>
        <begin position="12"/>
        <end position="29"/>
    </location>
</feature>
<evidence type="ECO:0000313" key="3">
    <source>
        <dbReference type="Proteomes" id="UP001054837"/>
    </source>
</evidence>